<dbReference type="InterPro" id="IPR008930">
    <property type="entry name" value="Terpenoid_cyclase/PrenylTrfase"/>
</dbReference>
<sequence>MDSSEFFPNSIFDKERHLRYLSMMYENIPSQYQEQEINRLTLAYFVLSGLDVLNAIDLVDKEEVVNWVLSFQAHPKSTPDLENGCYYGFYGSRTSQFPANDDFRVCVVGDYVKAYRLLDLSHSGSNLASTYSALAILKIVGYDLESVDSEAMLVTMKHLQQPDGSFMPIHTGAEKDLRFVYCAAAISSLLNNWSGMDVEKAKEYIVNCQVFYVQSYDGGFGLVPGLESHGGATYCAVAALRLMGFIEDDVLSKGTTSSVINVQPLLEWCLQRQAIDGGFQGRANKATDTCYAFWIGGILRVLGAQNFYDNSALREFLLTCQSKYGGFSKFPAQLPDLYHAYFGFAAFSLLEEPGLNPLCIQLGITDLAAIGT</sequence>
<keyword evidence="6" id="KW-0637">Prenyltransferase</keyword>
<evidence type="ECO:0000256" key="9">
    <source>
        <dbReference type="ARBA" id="ARBA00022737"/>
    </source>
</evidence>
<evidence type="ECO:0000256" key="4">
    <source>
        <dbReference type="ARBA" id="ARBA00012700"/>
    </source>
</evidence>
<keyword evidence="15" id="KW-1185">Reference proteome</keyword>
<dbReference type="GO" id="GO:0046872">
    <property type="term" value="F:metal ion binding"/>
    <property type="evidence" value="ECO:0007669"/>
    <property type="project" value="UniProtKB-KW"/>
</dbReference>
<dbReference type="OMA" id="RWCLMRQ"/>
<evidence type="ECO:0000313" key="14">
    <source>
        <dbReference type="EMBL" id="RZC75725.1"/>
    </source>
</evidence>
<evidence type="ECO:0000256" key="3">
    <source>
        <dbReference type="ARBA" id="ARBA00010497"/>
    </source>
</evidence>
<evidence type="ECO:0000256" key="8">
    <source>
        <dbReference type="ARBA" id="ARBA00022723"/>
    </source>
</evidence>
<feature type="domain" description="Prenyltransferase alpha-alpha toroid" evidence="13">
    <location>
        <begin position="12"/>
        <end position="359"/>
    </location>
</feature>
<evidence type="ECO:0000313" key="15">
    <source>
        <dbReference type="Proteomes" id="UP000316621"/>
    </source>
</evidence>
<keyword evidence="11" id="KW-0460">Magnesium</keyword>
<dbReference type="GO" id="GO:0005953">
    <property type="term" value="C:CAAX-protein geranylgeranyltransferase complex"/>
    <property type="evidence" value="ECO:0007669"/>
    <property type="project" value="InterPro"/>
</dbReference>
<keyword evidence="9" id="KW-0677">Repeat</keyword>
<accession>A0A4Y7KUZ8</accession>
<dbReference type="Proteomes" id="UP000316621">
    <property type="component" value="Chromosome 9"/>
</dbReference>
<dbReference type="EMBL" id="CM010723">
    <property type="protein sequence ID" value="RZC75725.1"/>
    <property type="molecule type" value="Genomic_DNA"/>
</dbReference>
<dbReference type="Gramene" id="RZC75725">
    <property type="protein sequence ID" value="RZC75725"/>
    <property type="gene ID" value="C5167_001560"/>
</dbReference>
<dbReference type="InterPro" id="IPR041960">
    <property type="entry name" value="GGTase_I_beta"/>
</dbReference>
<dbReference type="STRING" id="3469.A0A4Y7KUZ8"/>
<dbReference type="EC" id="2.5.1.59" evidence="4"/>
<comment type="cofactor">
    <cofactor evidence="1">
        <name>Mg(2+)</name>
        <dbReference type="ChEBI" id="CHEBI:18420"/>
    </cofactor>
</comment>
<comment type="cofactor">
    <cofactor evidence="2">
        <name>Zn(2+)</name>
        <dbReference type="ChEBI" id="CHEBI:29105"/>
    </cofactor>
</comment>
<evidence type="ECO:0000256" key="6">
    <source>
        <dbReference type="ARBA" id="ARBA00022602"/>
    </source>
</evidence>
<name>A0A4Y7KUZ8_PAPSO</name>
<dbReference type="GO" id="GO:0004662">
    <property type="term" value="F:CAAX-protein geranylgeranyltransferase activity"/>
    <property type="evidence" value="ECO:0007669"/>
    <property type="project" value="UniProtKB-EC"/>
</dbReference>
<dbReference type="Pfam" id="PF00432">
    <property type="entry name" value="Prenyltrans"/>
    <property type="match status" value="1"/>
</dbReference>
<dbReference type="InterPro" id="IPR045089">
    <property type="entry name" value="PGGT1B-like"/>
</dbReference>
<dbReference type="CDD" id="cd02895">
    <property type="entry name" value="GGTase-I"/>
    <property type="match status" value="1"/>
</dbReference>
<organism evidence="14 15">
    <name type="scientific">Papaver somniferum</name>
    <name type="common">Opium poppy</name>
    <dbReference type="NCBI Taxonomy" id="3469"/>
    <lineage>
        <taxon>Eukaryota</taxon>
        <taxon>Viridiplantae</taxon>
        <taxon>Streptophyta</taxon>
        <taxon>Embryophyta</taxon>
        <taxon>Tracheophyta</taxon>
        <taxon>Spermatophyta</taxon>
        <taxon>Magnoliopsida</taxon>
        <taxon>Ranunculales</taxon>
        <taxon>Papaveraceae</taxon>
        <taxon>Papaveroideae</taxon>
        <taxon>Papaver</taxon>
    </lineage>
</organism>
<evidence type="ECO:0000256" key="2">
    <source>
        <dbReference type="ARBA" id="ARBA00001947"/>
    </source>
</evidence>
<dbReference type="PANTHER" id="PTHR11774:SF4">
    <property type="entry name" value="GERANYLGERANYL TRANSFERASE TYPE-1 SUBUNIT BETA"/>
    <property type="match status" value="1"/>
</dbReference>
<dbReference type="InterPro" id="IPR001330">
    <property type="entry name" value="Prenyltrans"/>
</dbReference>
<keyword evidence="10" id="KW-0862">Zinc</keyword>
<evidence type="ECO:0000256" key="11">
    <source>
        <dbReference type="ARBA" id="ARBA00022842"/>
    </source>
</evidence>
<protein>
    <recommendedName>
        <fullName evidence="5">Geranylgeranyl transferase type-1 subunit beta</fullName>
        <ecNumber evidence="4">2.5.1.59</ecNumber>
    </recommendedName>
    <alternativeName>
        <fullName evidence="12">Geranylgeranyl transferase type I subunit beta</fullName>
    </alternativeName>
</protein>
<dbReference type="Gene3D" id="1.50.10.20">
    <property type="match status" value="1"/>
</dbReference>
<evidence type="ECO:0000256" key="5">
    <source>
        <dbReference type="ARBA" id="ARBA00020603"/>
    </source>
</evidence>
<comment type="similarity">
    <text evidence="3">Belongs to the protein prenyltransferase subunit beta family.</text>
</comment>
<dbReference type="SUPFAM" id="SSF48239">
    <property type="entry name" value="Terpenoid cyclases/Protein prenyltransferases"/>
    <property type="match status" value="1"/>
</dbReference>
<evidence type="ECO:0000256" key="1">
    <source>
        <dbReference type="ARBA" id="ARBA00001946"/>
    </source>
</evidence>
<evidence type="ECO:0000256" key="12">
    <source>
        <dbReference type="ARBA" id="ARBA00031713"/>
    </source>
</evidence>
<keyword evidence="7" id="KW-0808">Transferase</keyword>
<evidence type="ECO:0000256" key="7">
    <source>
        <dbReference type="ARBA" id="ARBA00022679"/>
    </source>
</evidence>
<gene>
    <name evidence="14" type="ORF">C5167_001560</name>
</gene>
<evidence type="ECO:0000256" key="10">
    <source>
        <dbReference type="ARBA" id="ARBA00022833"/>
    </source>
</evidence>
<evidence type="ECO:0000259" key="13">
    <source>
        <dbReference type="Pfam" id="PF00432"/>
    </source>
</evidence>
<keyword evidence="8" id="KW-0479">Metal-binding</keyword>
<dbReference type="AlphaFoldDB" id="A0A4Y7KUZ8"/>
<reference evidence="14 15" key="1">
    <citation type="journal article" date="2018" name="Science">
        <title>The opium poppy genome and morphinan production.</title>
        <authorList>
            <person name="Guo L."/>
            <person name="Winzer T."/>
            <person name="Yang X."/>
            <person name="Li Y."/>
            <person name="Ning Z."/>
            <person name="He Z."/>
            <person name="Teodor R."/>
            <person name="Lu Y."/>
            <person name="Bowser T.A."/>
            <person name="Graham I.A."/>
            <person name="Ye K."/>
        </authorList>
    </citation>
    <scope>NUCLEOTIDE SEQUENCE [LARGE SCALE GENOMIC DNA]</scope>
    <source>
        <strain evidence="15">cv. HN1</strain>
        <tissue evidence="14">Leaves</tissue>
    </source>
</reference>
<proteinExistence type="inferred from homology"/>
<dbReference type="PANTHER" id="PTHR11774">
    <property type="entry name" value="GERANYLGERANYL TRANSFERASE TYPE BETA SUBUNIT"/>
    <property type="match status" value="1"/>
</dbReference>